<dbReference type="EMBL" id="SBIQ01000331">
    <property type="protein sequence ID" value="KAF7679702.1"/>
    <property type="molecule type" value="Genomic_DNA"/>
</dbReference>
<feature type="compositionally biased region" description="Low complexity" evidence="1">
    <location>
        <begin position="268"/>
        <end position="278"/>
    </location>
</feature>
<accession>A0ABQ7HVV5</accession>
<keyword evidence="3" id="KW-1185">Reference proteome</keyword>
<comment type="caution">
    <text evidence="2">The sequence shown here is derived from an EMBL/GenBank/DDBJ whole genome shotgun (WGS) entry which is preliminary data.</text>
</comment>
<dbReference type="Proteomes" id="UP001516464">
    <property type="component" value="Unassembled WGS sequence"/>
</dbReference>
<evidence type="ECO:0000313" key="3">
    <source>
        <dbReference type="Proteomes" id="UP001516464"/>
    </source>
</evidence>
<proteinExistence type="predicted"/>
<evidence type="ECO:0000313" key="2">
    <source>
        <dbReference type="EMBL" id="KAF7679702.1"/>
    </source>
</evidence>
<dbReference type="PRINTS" id="PR01217">
    <property type="entry name" value="PRICHEXTENSN"/>
</dbReference>
<gene>
    <name evidence="2" type="ORF">TCON_2497</name>
</gene>
<feature type="region of interest" description="Disordered" evidence="1">
    <location>
        <begin position="247"/>
        <end position="278"/>
    </location>
</feature>
<evidence type="ECO:0000256" key="1">
    <source>
        <dbReference type="SAM" id="MobiDB-lite"/>
    </source>
</evidence>
<name>A0ABQ7HVV5_9MICR</name>
<feature type="compositionally biased region" description="Pro residues" evidence="1">
    <location>
        <begin position="255"/>
        <end position="267"/>
    </location>
</feature>
<organism evidence="2 3">
    <name type="scientific">Astathelohania contejeani</name>
    <dbReference type="NCBI Taxonomy" id="164912"/>
    <lineage>
        <taxon>Eukaryota</taxon>
        <taxon>Fungi</taxon>
        <taxon>Fungi incertae sedis</taxon>
        <taxon>Microsporidia</taxon>
        <taxon>Astathelohaniidae</taxon>
        <taxon>Astathelohania</taxon>
    </lineage>
</organism>
<sequence>MSNNNNNTNNNTSNNLINFKIVGNEMITNPLQFPINSTDDITQFLDTHLIPNNLPILTDTDTLNYITKETLESLINSLTQLLTHLPVFPARPALEWTKNVENEVILKIIEDYIKNCQHLNEEAQFKESTKRADEINKLFDEKLKNSMITQTPTPIVSYPSPLQPPPPPPPPMPTSFQPYFSYVSHPQNYQCQCQYLPNSSYCYPLNVQPPNTNLSNNHHYISQPLPQHPLHHPTPTPPTIRAHIQASPDIQTPFTGPPPPPTPPPVPTKSDLPTSSVL</sequence>
<reference evidence="2 3" key="1">
    <citation type="submission" date="2019-01" db="EMBL/GenBank/DDBJ databases">
        <title>Genomes sequencing and comparative genomics of infectious freshwater microsporidia, Cucumispora dikerogammari and Thelohania contejeani.</title>
        <authorList>
            <person name="Cormier A."/>
            <person name="Giraud I."/>
            <person name="Wattier R."/>
            <person name="Teixeira M."/>
            <person name="Grandjean F."/>
            <person name="Rigaud T."/>
            <person name="Cordaux R."/>
        </authorList>
    </citation>
    <scope>NUCLEOTIDE SEQUENCE [LARGE SCALE GENOMIC DNA]</scope>
    <source>
        <strain evidence="2">T1</strain>
        <tissue evidence="2">Spores</tissue>
    </source>
</reference>
<protein>
    <submittedName>
        <fullName evidence="2">Uncharacterized protein</fullName>
    </submittedName>
</protein>